<comment type="similarity">
    <text evidence="4">Belongs to the glycosyl hydrolase 18 family.</text>
</comment>
<dbReference type="Gene3D" id="3.20.20.80">
    <property type="entry name" value="Glycosidases"/>
    <property type="match status" value="1"/>
</dbReference>
<evidence type="ECO:0000256" key="1">
    <source>
        <dbReference type="ARBA" id="ARBA00022801"/>
    </source>
</evidence>
<evidence type="ECO:0000313" key="7">
    <source>
        <dbReference type="Proteomes" id="UP000660611"/>
    </source>
</evidence>
<dbReference type="EMBL" id="BONQ01000137">
    <property type="protein sequence ID" value="GIG50658.1"/>
    <property type="molecule type" value="Genomic_DNA"/>
</dbReference>
<comment type="caution">
    <text evidence="6">The sequence shown here is derived from an EMBL/GenBank/DDBJ whole genome shotgun (WGS) entry which is preliminary data.</text>
</comment>
<dbReference type="SUPFAM" id="SSF50370">
    <property type="entry name" value="Ricin B-like lectins"/>
    <property type="match status" value="1"/>
</dbReference>
<dbReference type="GO" id="GO:0008061">
    <property type="term" value="F:chitin binding"/>
    <property type="evidence" value="ECO:0007669"/>
    <property type="project" value="InterPro"/>
</dbReference>
<dbReference type="PROSITE" id="PS50231">
    <property type="entry name" value="RICIN_B_LECTIN"/>
    <property type="match status" value="1"/>
</dbReference>
<proteinExistence type="inferred from homology"/>
<dbReference type="SUPFAM" id="SSF51445">
    <property type="entry name" value="(Trans)glycosidases"/>
    <property type="match status" value="1"/>
</dbReference>
<dbReference type="PROSITE" id="PS51910">
    <property type="entry name" value="GH18_2"/>
    <property type="match status" value="1"/>
</dbReference>
<dbReference type="GO" id="GO:0005975">
    <property type="term" value="P:carbohydrate metabolic process"/>
    <property type="evidence" value="ECO:0007669"/>
    <property type="project" value="InterPro"/>
</dbReference>
<feature type="domain" description="GH18" evidence="5">
    <location>
        <begin position="56"/>
        <end position="339"/>
    </location>
</feature>
<protein>
    <recommendedName>
        <fullName evidence="5">GH18 domain-containing protein</fullName>
    </recommendedName>
</protein>
<evidence type="ECO:0000259" key="5">
    <source>
        <dbReference type="PROSITE" id="PS51910"/>
    </source>
</evidence>
<dbReference type="GO" id="GO:0004568">
    <property type="term" value="F:chitinase activity"/>
    <property type="evidence" value="ECO:0007669"/>
    <property type="project" value="TreeGrafter"/>
</dbReference>
<dbReference type="Pfam" id="PF00652">
    <property type="entry name" value="Ricin_B_lectin"/>
    <property type="match status" value="1"/>
</dbReference>
<dbReference type="SMART" id="SM00636">
    <property type="entry name" value="Glyco_18"/>
    <property type="match status" value="1"/>
</dbReference>
<evidence type="ECO:0000313" key="6">
    <source>
        <dbReference type="EMBL" id="GIG50658.1"/>
    </source>
</evidence>
<dbReference type="GO" id="GO:0005576">
    <property type="term" value="C:extracellular region"/>
    <property type="evidence" value="ECO:0007669"/>
    <property type="project" value="TreeGrafter"/>
</dbReference>
<dbReference type="PROSITE" id="PS51318">
    <property type="entry name" value="TAT"/>
    <property type="match status" value="1"/>
</dbReference>
<dbReference type="InterPro" id="IPR006311">
    <property type="entry name" value="TAT_signal"/>
</dbReference>
<dbReference type="Gene3D" id="3.40.5.30">
    <property type="entry name" value="(Trans)glycosidases - domain 2"/>
    <property type="match status" value="1"/>
</dbReference>
<dbReference type="RefSeq" id="WP_373318934.1">
    <property type="nucleotide sequence ID" value="NZ_BAAAVW010000010.1"/>
</dbReference>
<dbReference type="InterPro" id="IPR017853">
    <property type="entry name" value="GH"/>
</dbReference>
<dbReference type="Pfam" id="PF00704">
    <property type="entry name" value="Glyco_hydro_18"/>
    <property type="match status" value="1"/>
</dbReference>
<dbReference type="InterPro" id="IPR000772">
    <property type="entry name" value="Ricin_B_lectin"/>
</dbReference>
<dbReference type="Proteomes" id="UP000660611">
    <property type="component" value="Unassembled WGS sequence"/>
</dbReference>
<organism evidence="6 7">
    <name type="scientific">Dactylosporangium siamense</name>
    <dbReference type="NCBI Taxonomy" id="685454"/>
    <lineage>
        <taxon>Bacteria</taxon>
        <taxon>Bacillati</taxon>
        <taxon>Actinomycetota</taxon>
        <taxon>Actinomycetes</taxon>
        <taxon>Micromonosporales</taxon>
        <taxon>Micromonosporaceae</taxon>
        <taxon>Dactylosporangium</taxon>
    </lineage>
</organism>
<dbReference type="InterPro" id="IPR035992">
    <property type="entry name" value="Ricin_B-like_lectins"/>
</dbReference>
<name>A0A919PY49_9ACTN</name>
<dbReference type="GO" id="GO:0006032">
    <property type="term" value="P:chitin catabolic process"/>
    <property type="evidence" value="ECO:0007669"/>
    <property type="project" value="TreeGrafter"/>
</dbReference>
<evidence type="ECO:0000256" key="2">
    <source>
        <dbReference type="ARBA" id="ARBA00023295"/>
    </source>
</evidence>
<dbReference type="PROSITE" id="PS01095">
    <property type="entry name" value="GH18_1"/>
    <property type="match status" value="1"/>
</dbReference>
<gene>
    <name evidence="6" type="ORF">Dsi01nite_086990</name>
</gene>
<evidence type="ECO:0000256" key="4">
    <source>
        <dbReference type="RuleBase" id="RU004453"/>
    </source>
</evidence>
<dbReference type="InterPro" id="IPR001223">
    <property type="entry name" value="Glyco_hydro18_cat"/>
</dbReference>
<keyword evidence="2 3" id="KW-0326">Glycosidase</keyword>
<keyword evidence="7" id="KW-1185">Reference proteome</keyword>
<dbReference type="PANTHER" id="PTHR11177">
    <property type="entry name" value="CHITINASE"/>
    <property type="match status" value="1"/>
</dbReference>
<dbReference type="AlphaFoldDB" id="A0A919PY49"/>
<reference evidence="6" key="1">
    <citation type="submission" date="2021-01" db="EMBL/GenBank/DDBJ databases">
        <title>Whole genome shotgun sequence of Dactylosporangium siamense NBRC 106093.</title>
        <authorList>
            <person name="Komaki H."/>
            <person name="Tamura T."/>
        </authorList>
    </citation>
    <scope>NUCLEOTIDE SEQUENCE</scope>
    <source>
        <strain evidence="6">NBRC 106093</strain>
    </source>
</reference>
<sequence length="479" mass="49704">MSSSQPESGAARPGRHRARRSAFAAGAIALATAAVGGIVALASQPAADAATLPNGFKSVGYMPSWAGSANAIQYSKLTHINYAFVLPNSNGSLQGLDNPSKLQSIVSLGHAAGVKVSIAVGGWNDGNDSGFEGLAGNATARTAFVNNIVNLVNQYNLDGVDIDWEYPDPGTSGNNYTALMSQLSTAMHSRGKLLTAAVVSEGGTANGVQPAVFGYVDWLNIMAYDGGSPHANYDWSIAAVNFWKGRGLPASKAVLGVPFYSRPGYFTYVDLVNRDPANANRDCTTINGVQECYNGLPTIRRKTTWAMANAGGIMNWELSQDASGANSLVSAIYTTATGGTQPTNNPTTNNPGGRTGRITGIAGKCVDVAAASTANGTAVQIYTCNGTNAQTWTVGGDGTLRALGKCMDVTSAGTANGTKIQLWDCNGSGAQVWQAQSNGTLLNPVSNKCLDVTGNVSTDGARLQIWDCFAGANQRWVLP</sequence>
<dbReference type="InterPro" id="IPR001579">
    <property type="entry name" value="Glyco_hydro_18_chit_AS"/>
</dbReference>
<dbReference type="InterPro" id="IPR011583">
    <property type="entry name" value="Chitinase_II/V-like_cat"/>
</dbReference>
<accession>A0A919PY49</accession>
<dbReference type="SMART" id="SM00458">
    <property type="entry name" value="RICIN"/>
    <property type="match status" value="1"/>
</dbReference>
<dbReference type="PANTHER" id="PTHR11177:SF392">
    <property type="entry name" value="HAP41P"/>
    <property type="match status" value="1"/>
</dbReference>
<dbReference type="CDD" id="cd23451">
    <property type="entry name" value="beta-trefoil_Ricin_laminarinase"/>
    <property type="match status" value="1"/>
</dbReference>
<dbReference type="Gene3D" id="2.80.10.50">
    <property type="match status" value="2"/>
</dbReference>
<keyword evidence="1 3" id="KW-0378">Hydrolase</keyword>
<dbReference type="InterPro" id="IPR050314">
    <property type="entry name" value="Glycosyl_Hydrlase_18"/>
</dbReference>
<evidence type="ECO:0000256" key="3">
    <source>
        <dbReference type="RuleBase" id="RU000489"/>
    </source>
</evidence>